<gene>
    <name evidence="2" type="ORF">EDD54_0077</name>
</gene>
<protein>
    <submittedName>
        <fullName evidence="2">Pre-peptidase</fullName>
    </submittedName>
</protein>
<organism evidence="2 3">
    <name type="scientific">Oharaeibacter diazotrophicus</name>
    <dbReference type="NCBI Taxonomy" id="1920512"/>
    <lineage>
        <taxon>Bacteria</taxon>
        <taxon>Pseudomonadati</taxon>
        <taxon>Pseudomonadota</taxon>
        <taxon>Alphaproteobacteria</taxon>
        <taxon>Hyphomicrobiales</taxon>
        <taxon>Pleomorphomonadaceae</taxon>
        <taxon>Oharaeibacter</taxon>
    </lineage>
</organism>
<dbReference type="EMBL" id="SNXY01000006">
    <property type="protein sequence ID" value="TDP86209.1"/>
    <property type="molecule type" value="Genomic_DNA"/>
</dbReference>
<feature type="signal peptide" evidence="1">
    <location>
        <begin position="1"/>
        <end position="22"/>
    </location>
</feature>
<evidence type="ECO:0000313" key="3">
    <source>
        <dbReference type="Proteomes" id="UP000294547"/>
    </source>
</evidence>
<accession>A0A4R6RI83</accession>
<name>A0A4R6RI83_9HYPH</name>
<sequence length="497" mass="51373">MHRSIVAALAASTAFAVLPAVAADGTYFAAGAPLAVADLPAASPLRTDLERLPVGPRAAAIARLQKLGFPAEDAATLRVDRTGHLFYADPVAGDPAHETAAPASGTEAAAAAKANYTITAANAFKLHSKPGASRKVYLNFRGATVTGTIWNSSVSSFKMKPYSEDADTTTFNASEIATIAEVWAGMSEDYAPFDVDVTTEKPASFGPNVGHVLFSPRLDANGNYIYGSSVGGVAYVDVWGLSDFKYYQPALVFPEGVPGAKNMIEAGSHELGHNLGLSHDGTSSVGYYSGHGSGLVSWAPIMGVGYYVNVSQWSKGEYSGANNQEDDIAIITGKLSAARDDHGNTGPTATALSVVSGKITSKTPESDPFNPLSKVNRGVIGTRADVDVFKLSVPAAGTVSLVVTPAWRDTFRAQSLRNADLDIRATLYRANGNAIGAAVVASAPAANTNATLSARVTAGTYFLKIEGIGTGSVTGTGYSDYGSLGQYTITGTVPTGG</sequence>
<dbReference type="SUPFAM" id="SSF55486">
    <property type="entry name" value="Metalloproteases ('zincins'), catalytic domain"/>
    <property type="match status" value="1"/>
</dbReference>
<dbReference type="Proteomes" id="UP000294547">
    <property type="component" value="Unassembled WGS sequence"/>
</dbReference>
<keyword evidence="3" id="KW-1185">Reference proteome</keyword>
<comment type="caution">
    <text evidence="2">The sequence shown here is derived from an EMBL/GenBank/DDBJ whole genome shotgun (WGS) entry which is preliminary data.</text>
</comment>
<reference evidence="2 3" key="1">
    <citation type="submission" date="2019-03" db="EMBL/GenBank/DDBJ databases">
        <title>Genomic Encyclopedia of Type Strains, Phase IV (KMG-IV): sequencing the most valuable type-strain genomes for metagenomic binning, comparative biology and taxonomic classification.</title>
        <authorList>
            <person name="Goeker M."/>
        </authorList>
    </citation>
    <scope>NUCLEOTIDE SEQUENCE [LARGE SCALE GENOMIC DNA]</scope>
    <source>
        <strain evidence="2 3">DSM 102969</strain>
    </source>
</reference>
<dbReference type="Gene3D" id="2.60.120.380">
    <property type="match status" value="1"/>
</dbReference>
<proteinExistence type="predicted"/>
<evidence type="ECO:0000313" key="2">
    <source>
        <dbReference type="EMBL" id="TDP86209.1"/>
    </source>
</evidence>
<dbReference type="RefSeq" id="WP_126537629.1">
    <property type="nucleotide sequence ID" value="NZ_BSPM01000008.1"/>
</dbReference>
<dbReference type="AlphaFoldDB" id="A0A4R6RI83"/>
<keyword evidence="1" id="KW-0732">Signal</keyword>
<feature type="chain" id="PRO_5020245859" evidence="1">
    <location>
        <begin position="23"/>
        <end position="497"/>
    </location>
</feature>
<dbReference type="OrthoDB" id="220114at2"/>
<evidence type="ECO:0000256" key="1">
    <source>
        <dbReference type="SAM" id="SignalP"/>
    </source>
</evidence>